<organism evidence="2 3">
    <name type="scientific">Luteimonas cucumeris</name>
    <dbReference type="NCBI Taxonomy" id="985012"/>
    <lineage>
        <taxon>Bacteria</taxon>
        <taxon>Pseudomonadati</taxon>
        <taxon>Pseudomonadota</taxon>
        <taxon>Gammaproteobacteria</taxon>
        <taxon>Lysobacterales</taxon>
        <taxon>Lysobacteraceae</taxon>
        <taxon>Luteimonas</taxon>
    </lineage>
</organism>
<dbReference type="SUPFAM" id="SSF56935">
    <property type="entry name" value="Porins"/>
    <property type="match status" value="1"/>
</dbReference>
<comment type="caution">
    <text evidence="2">The sequence shown here is derived from an EMBL/GenBank/DDBJ whole genome shotgun (WGS) entry which is preliminary data.</text>
</comment>
<evidence type="ECO:0000313" key="3">
    <source>
        <dbReference type="Proteomes" id="UP000315167"/>
    </source>
</evidence>
<dbReference type="EMBL" id="VLKN01000004">
    <property type="protein sequence ID" value="TWI02819.1"/>
    <property type="molecule type" value="Genomic_DNA"/>
</dbReference>
<feature type="chain" id="PRO_5021755099" evidence="1">
    <location>
        <begin position="21"/>
        <end position="397"/>
    </location>
</feature>
<evidence type="ECO:0000256" key="1">
    <source>
        <dbReference type="SAM" id="SignalP"/>
    </source>
</evidence>
<protein>
    <submittedName>
        <fullName evidence="2">Phosphate-selective porin OprO/OprP</fullName>
    </submittedName>
</protein>
<feature type="signal peptide" evidence="1">
    <location>
        <begin position="1"/>
        <end position="20"/>
    </location>
</feature>
<sequence>MKNVSLLALALLGTQATAHAQQTDAGGQAWPPRYVFGNGTELSATGNIAYDFNDASGDGYNAATTLEDDHDWRRQELGFSLKRKGVYDFAASFDFHAETWMDVALRVETQALFGRDLGKLRAGQFKTPVGFEGNTSTRNSAFMESSLPTQAFYAGRRTGIDWTLERDTTLLNVGYLFGSDLQGNNDGTTLGARAAWTPLKQAGRVLHLGVSGSIERPDSEINGLGVEVFPAARWRAKPEASLTSVRLVDSGTLSFVDSIRRSGVEALWIDGPWSLQAEYLHQRTARDHGLPGYAADGYYVFGSWVLTGESRNYSGGNVGNPKPTHAWGAVELLARYSQIDLDNDGITGGRERNWTLGANWYLTRHVKLQANYVRADAKRGASSADPEIMQLRVQFYF</sequence>
<reference evidence="2 3" key="1">
    <citation type="journal article" date="2015" name="Stand. Genomic Sci.">
        <title>Genomic Encyclopedia of Bacterial and Archaeal Type Strains, Phase III: the genomes of soil and plant-associated and newly described type strains.</title>
        <authorList>
            <person name="Whitman W.B."/>
            <person name="Woyke T."/>
            <person name="Klenk H.P."/>
            <person name="Zhou Y."/>
            <person name="Lilburn T.G."/>
            <person name="Beck B.J."/>
            <person name="De Vos P."/>
            <person name="Vandamme P."/>
            <person name="Eisen J.A."/>
            <person name="Garrity G."/>
            <person name="Hugenholtz P."/>
            <person name="Kyrpides N.C."/>
        </authorList>
    </citation>
    <scope>NUCLEOTIDE SEQUENCE [LARGE SCALE GENOMIC DNA]</scope>
    <source>
        <strain evidence="2 3">CGMCC 1.10821</strain>
    </source>
</reference>
<name>A0A562L578_9GAMM</name>
<dbReference type="InterPro" id="IPR010870">
    <property type="entry name" value="Porin_O/P"/>
</dbReference>
<dbReference type="InterPro" id="IPR023614">
    <property type="entry name" value="Porin_dom_sf"/>
</dbReference>
<evidence type="ECO:0000313" key="2">
    <source>
        <dbReference type="EMBL" id="TWI02819.1"/>
    </source>
</evidence>
<dbReference type="Pfam" id="PF07396">
    <property type="entry name" value="Porin_O_P"/>
    <property type="match status" value="1"/>
</dbReference>
<keyword evidence="3" id="KW-1185">Reference proteome</keyword>
<keyword evidence="1" id="KW-0732">Signal</keyword>
<proteinExistence type="predicted"/>
<dbReference type="OrthoDB" id="9807854at2"/>
<dbReference type="Gene3D" id="2.40.160.10">
    <property type="entry name" value="Porin"/>
    <property type="match status" value="1"/>
</dbReference>
<accession>A0A562L578</accession>
<gene>
    <name evidence="2" type="ORF">IP90_01917</name>
</gene>
<dbReference type="AlphaFoldDB" id="A0A562L578"/>
<dbReference type="Proteomes" id="UP000315167">
    <property type="component" value="Unassembled WGS sequence"/>
</dbReference>